<evidence type="ECO:0000256" key="6">
    <source>
        <dbReference type="ARBA" id="ARBA00023242"/>
    </source>
</evidence>
<dbReference type="InterPro" id="IPR036236">
    <property type="entry name" value="Znf_C2H2_sf"/>
</dbReference>
<evidence type="ECO:0000313" key="10">
    <source>
        <dbReference type="EMBL" id="CAG2195736.1"/>
    </source>
</evidence>
<dbReference type="PROSITE" id="PS50217">
    <property type="entry name" value="BZIP"/>
    <property type="match status" value="2"/>
</dbReference>
<accession>A0A8S3QGE5</accession>
<reference evidence="10" key="1">
    <citation type="submission" date="2021-03" db="EMBL/GenBank/DDBJ databases">
        <authorList>
            <person name="Bekaert M."/>
        </authorList>
    </citation>
    <scope>NUCLEOTIDE SEQUENCE</scope>
</reference>
<comment type="similarity">
    <text evidence="2">Belongs to the bZIP family. C/EBP subfamily.</text>
</comment>
<feature type="domain" description="BZIP" evidence="9">
    <location>
        <begin position="137"/>
        <end position="189"/>
    </location>
</feature>
<feature type="region of interest" description="Disordered" evidence="8">
    <location>
        <begin position="298"/>
        <end position="320"/>
    </location>
</feature>
<feature type="compositionally biased region" description="Basic and acidic residues" evidence="8">
    <location>
        <begin position="58"/>
        <end position="105"/>
    </location>
</feature>
<dbReference type="Proteomes" id="UP000683360">
    <property type="component" value="Unassembled WGS sequence"/>
</dbReference>
<dbReference type="GO" id="GO:0005634">
    <property type="term" value="C:nucleus"/>
    <property type="evidence" value="ECO:0007669"/>
    <property type="project" value="UniProtKB-SubCell"/>
</dbReference>
<evidence type="ECO:0000256" key="3">
    <source>
        <dbReference type="ARBA" id="ARBA00023015"/>
    </source>
</evidence>
<evidence type="ECO:0000259" key="9">
    <source>
        <dbReference type="PROSITE" id="PS50217"/>
    </source>
</evidence>
<feature type="compositionally biased region" description="Basic and acidic residues" evidence="8">
    <location>
        <begin position="189"/>
        <end position="201"/>
    </location>
</feature>
<dbReference type="PANTHER" id="PTHR23334:SF69">
    <property type="entry name" value="CCAAT_ENHANCER-BINDING PROTEIN GAMMA"/>
    <property type="match status" value="1"/>
</dbReference>
<proteinExistence type="inferred from homology"/>
<dbReference type="Gene3D" id="1.20.5.170">
    <property type="match status" value="2"/>
</dbReference>
<dbReference type="OrthoDB" id="10039716at2759"/>
<dbReference type="GO" id="GO:0000978">
    <property type="term" value="F:RNA polymerase II cis-regulatory region sequence-specific DNA binding"/>
    <property type="evidence" value="ECO:0007669"/>
    <property type="project" value="TreeGrafter"/>
</dbReference>
<feature type="coiled-coil region" evidence="7">
    <location>
        <begin position="250"/>
        <end position="291"/>
    </location>
</feature>
<protein>
    <recommendedName>
        <fullName evidence="9">BZIP domain-containing protein</fullName>
    </recommendedName>
</protein>
<keyword evidence="3" id="KW-0805">Transcription regulation</keyword>
<evidence type="ECO:0000256" key="2">
    <source>
        <dbReference type="ARBA" id="ARBA00006951"/>
    </source>
</evidence>
<evidence type="ECO:0000256" key="4">
    <source>
        <dbReference type="ARBA" id="ARBA00023125"/>
    </source>
</evidence>
<keyword evidence="11" id="KW-1185">Reference proteome</keyword>
<evidence type="ECO:0000313" key="11">
    <source>
        <dbReference type="Proteomes" id="UP000683360"/>
    </source>
</evidence>
<dbReference type="Pfam" id="PF07716">
    <property type="entry name" value="bZIP_2"/>
    <property type="match status" value="2"/>
</dbReference>
<evidence type="ECO:0000256" key="5">
    <source>
        <dbReference type="ARBA" id="ARBA00023163"/>
    </source>
</evidence>
<keyword evidence="4" id="KW-0238">DNA-binding</keyword>
<dbReference type="InterPro" id="IPR046347">
    <property type="entry name" value="bZIP_sf"/>
</dbReference>
<dbReference type="PANTHER" id="PTHR23334">
    <property type="entry name" value="CCAAT/ENHANCER BINDING PROTEIN"/>
    <property type="match status" value="1"/>
</dbReference>
<feature type="region of interest" description="Disordered" evidence="8">
    <location>
        <begin position="181"/>
        <end position="233"/>
    </location>
</feature>
<dbReference type="GO" id="GO:0006351">
    <property type="term" value="P:DNA-templated transcription"/>
    <property type="evidence" value="ECO:0007669"/>
    <property type="project" value="InterPro"/>
</dbReference>
<keyword evidence="7" id="KW-0175">Coiled coil</keyword>
<organism evidence="10 11">
    <name type="scientific">Mytilus edulis</name>
    <name type="common">Blue mussel</name>
    <dbReference type="NCBI Taxonomy" id="6550"/>
    <lineage>
        <taxon>Eukaryota</taxon>
        <taxon>Metazoa</taxon>
        <taxon>Spiralia</taxon>
        <taxon>Lophotrochozoa</taxon>
        <taxon>Mollusca</taxon>
        <taxon>Bivalvia</taxon>
        <taxon>Autobranchia</taxon>
        <taxon>Pteriomorphia</taxon>
        <taxon>Mytilida</taxon>
        <taxon>Mytiloidea</taxon>
        <taxon>Mytilidae</taxon>
        <taxon>Mytilinae</taxon>
        <taxon>Mytilus</taxon>
    </lineage>
</organism>
<dbReference type="CDD" id="cd14693">
    <property type="entry name" value="bZIP_CEBP"/>
    <property type="match status" value="2"/>
</dbReference>
<feature type="compositionally biased region" description="Polar residues" evidence="8">
    <location>
        <begin position="298"/>
        <end position="313"/>
    </location>
</feature>
<feature type="region of interest" description="Disordered" evidence="8">
    <location>
        <begin position="1"/>
        <end position="135"/>
    </location>
</feature>
<feature type="compositionally biased region" description="Basic and acidic residues" evidence="8">
    <location>
        <begin position="14"/>
        <end position="36"/>
    </location>
</feature>
<gene>
    <name evidence="10" type="ORF">MEDL_10723</name>
</gene>
<dbReference type="InterPro" id="IPR031106">
    <property type="entry name" value="C/EBP"/>
</dbReference>
<dbReference type="Gene3D" id="3.30.160.60">
    <property type="entry name" value="Classic Zinc Finger"/>
    <property type="match status" value="1"/>
</dbReference>
<feature type="domain" description="BZIP" evidence="9">
    <location>
        <begin position="232"/>
        <end position="295"/>
    </location>
</feature>
<name>A0A8S3QGE5_MYTED</name>
<dbReference type="SUPFAM" id="SSF57959">
    <property type="entry name" value="Leucine zipper domain"/>
    <property type="match status" value="2"/>
</dbReference>
<comment type="subcellular location">
    <subcellularLocation>
        <location evidence="1">Nucleus</location>
    </subcellularLocation>
</comment>
<dbReference type="AlphaFoldDB" id="A0A8S3QGE5"/>
<keyword evidence="6" id="KW-0539">Nucleus</keyword>
<comment type="caution">
    <text evidence="10">The sequence shown here is derived from an EMBL/GenBank/DDBJ whole genome shotgun (WGS) entry which is preliminary data.</text>
</comment>
<sequence length="320" mass="36703">MRRHKEKGNNSSGHKGDNPSVEKGDNSTGDKEDKSSGHNSSGDKGNNSSDLQINKRTHAGDEQRNHEECSNEFSQRLDKHMRTHTGDDFKPYTCDHRQRSKMEKHLSKRQFTTSDEDGSSMDDNSPKYKRKKLEKGSDEYVMKRVRNNTAVKKCREKSRQKANKTIDQVDKLRMENETLKQKVTNLSKDTQHRQRSKMEKHLSKRQFTTSEDGSSMDDNSPKYKRKKLKKGSDEYVMKRVRNNTAVKKCREKSQQKANETMDQVDKLRKENEALKQKVTNLSKEIGVMKNLLLAQAGSVSQNEFSGNTASTSGIKIEPTD</sequence>
<dbReference type="SMART" id="SM00338">
    <property type="entry name" value="BRLZ"/>
    <property type="match status" value="2"/>
</dbReference>
<feature type="compositionally biased region" description="Low complexity" evidence="8">
    <location>
        <begin position="37"/>
        <end position="50"/>
    </location>
</feature>
<feature type="compositionally biased region" description="Polar residues" evidence="8">
    <location>
        <begin position="205"/>
        <end position="218"/>
    </location>
</feature>
<dbReference type="EMBL" id="CAJPWZ010000533">
    <property type="protein sequence ID" value="CAG2195736.1"/>
    <property type="molecule type" value="Genomic_DNA"/>
</dbReference>
<dbReference type="GO" id="GO:0000981">
    <property type="term" value="F:DNA-binding transcription factor activity, RNA polymerase II-specific"/>
    <property type="evidence" value="ECO:0007669"/>
    <property type="project" value="TreeGrafter"/>
</dbReference>
<feature type="region of interest" description="Disordered" evidence="8">
    <location>
        <begin position="147"/>
        <end position="167"/>
    </location>
</feature>
<dbReference type="InterPro" id="IPR004827">
    <property type="entry name" value="bZIP"/>
</dbReference>
<evidence type="ECO:0000256" key="1">
    <source>
        <dbReference type="ARBA" id="ARBA00004123"/>
    </source>
</evidence>
<evidence type="ECO:0000256" key="8">
    <source>
        <dbReference type="SAM" id="MobiDB-lite"/>
    </source>
</evidence>
<feature type="compositionally biased region" description="Basic residues" evidence="8">
    <location>
        <begin position="152"/>
        <end position="162"/>
    </location>
</feature>
<dbReference type="SUPFAM" id="SSF57667">
    <property type="entry name" value="beta-beta-alpha zinc fingers"/>
    <property type="match status" value="1"/>
</dbReference>
<keyword evidence="5" id="KW-0804">Transcription</keyword>
<evidence type="ECO:0000256" key="7">
    <source>
        <dbReference type="SAM" id="Coils"/>
    </source>
</evidence>